<proteinExistence type="predicted"/>
<evidence type="ECO:0000313" key="2">
    <source>
        <dbReference type="Proteomes" id="UP000182089"/>
    </source>
</evidence>
<dbReference type="EMBL" id="FOCC01000025">
    <property type="protein sequence ID" value="SEN03170.1"/>
    <property type="molecule type" value="Genomic_DNA"/>
</dbReference>
<dbReference type="InterPro" id="IPR021321">
    <property type="entry name" value="DUF2922"/>
</dbReference>
<organism evidence="1 2">
    <name type="scientific">Ligilactobacillus ruminis</name>
    <dbReference type="NCBI Taxonomy" id="1623"/>
    <lineage>
        <taxon>Bacteria</taxon>
        <taxon>Bacillati</taxon>
        <taxon>Bacillota</taxon>
        <taxon>Bacilli</taxon>
        <taxon>Lactobacillales</taxon>
        <taxon>Lactobacillaceae</taxon>
        <taxon>Ligilactobacillus</taxon>
    </lineage>
</organism>
<evidence type="ECO:0000313" key="1">
    <source>
        <dbReference type="EMBL" id="SEN03170.1"/>
    </source>
</evidence>
<reference evidence="1 2" key="1">
    <citation type="submission" date="2016-10" db="EMBL/GenBank/DDBJ databases">
        <authorList>
            <person name="Varghese N."/>
            <person name="Submissions S."/>
        </authorList>
    </citation>
    <scope>NUCLEOTIDE SEQUENCE [LARGE SCALE GENOMIC DNA]</scope>
    <source>
        <strain evidence="1 2">WC1T17</strain>
    </source>
</reference>
<accession>A0ABY1AF02</accession>
<dbReference type="Proteomes" id="UP000182089">
    <property type="component" value="Unassembled WGS sequence"/>
</dbReference>
<dbReference type="Pfam" id="PF11148">
    <property type="entry name" value="DUF2922"/>
    <property type="match status" value="1"/>
</dbReference>
<gene>
    <name evidence="1" type="ORF">SAMN05216431_1253</name>
</gene>
<sequence>MKNLKMTFKTGSKTHSVQLKNVAQEFDEKTIKAEMQALSALDLFSNQDGKLYDTPYKAEYIDTNEKEIFDSGNTAVVKA</sequence>
<name>A0ABY1AF02_9LACO</name>
<comment type="caution">
    <text evidence="1">The sequence shown here is derived from an EMBL/GenBank/DDBJ whole genome shotgun (WGS) entry which is preliminary data.</text>
</comment>
<protein>
    <recommendedName>
        <fullName evidence="3">DUF2922 domain-containing protein</fullName>
    </recommendedName>
</protein>
<evidence type="ECO:0008006" key="3">
    <source>
        <dbReference type="Google" id="ProtNLM"/>
    </source>
</evidence>